<dbReference type="Pfam" id="PF06938">
    <property type="entry name" value="DUF1285_N"/>
    <property type="match status" value="1"/>
</dbReference>
<dbReference type="Proteomes" id="UP001336314">
    <property type="component" value="Unassembled WGS sequence"/>
</dbReference>
<name>A0ABU7J662_9GAMM</name>
<proteinExistence type="predicted"/>
<dbReference type="Gene3D" id="2.30.270.10">
    <property type="entry name" value="duf1285 protein"/>
    <property type="match status" value="1"/>
</dbReference>
<feature type="domain" description="DUF1285" evidence="2">
    <location>
        <begin position="83"/>
        <end position="175"/>
    </location>
</feature>
<dbReference type="InterPro" id="IPR048341">
    <property type="entry name" value="DUF1285_N"/>
</dbReference>
<organism evidence="3 4">
    <name type="scientific">Alkalimonas cellulosilytica</name>
    <dbReference type="NCBI Taxonomy" id="3058395"/>
    <lineage>
        <taxon>Bacteria</taxon>
        <taxon>Pseudomonadati</taxon>
        <taxon>Pseudomonadota</taxon>
        <taxon>Gammaproteobacteria</taxon>
        <taxon>Alkalimonas</taxon>
    </lineage>
</organism>
<evidence type="ECO:0000259" key="1">
    <source>
        <dbReference type="Pfam" id="PF06938"/>
    </source>
</evidence>
<dbReference type="InterPro" id="IPR023361">
    <property type="entry name" value="DUF1285_beta_roll_sf"/>
</dbReference>
<dbReference type="EMBL" id="JAUHLI010000010">
    <property type="protein sequence ID" value="MEE2002009.1"/>
    <property type="molecule type" value="Genomic_DNA"/>
</dbReference>
<accession>A0ABU7J662</accession>
<dbReference type="InterPro" id="IPR048342">
    <property type="entry name" value="DUF1285_C"/>
</dbReference>
<keyword evidence="4" id="KW-1185">Reference proteome</keyword>
<dbReference type="PIRSF" id="PIRSF029557">
    <property type="entry name" value="UCP029557"/>
    <property type="match status" value="1"/>
</dbReference>
<feature type="domain" description="DUF1285" evidence="1">
    <location>
        <begin position="16"/>
        <end position="82"/>
    </location>
</feature>
<protein>
    <submittedName>
        <fullName evidence="3">DUF1285 domain-containing protein</fullName>
    </submittedName>
</protein>
<evidence type="ECO:0000313" key="3">
    <source>
        <dbReference type="EMBL" id="MEE2002009.1"/>
    </source>
</evidence>
<dbReference type="RefSeq" id="WP_330129094.1">
    <property type="nucleotide sequence ID" value="NZ_JAUHLI010000010.1"/>
</dbReference>
<reference evidence="3 4" key="1">
    <citation type="submission" date="2023-07" db="EMBL/GenBank/DDBJ databases">
        <title>Alkalimonas sp., MEB108 novel, alkaliphilic bacterium isolated from Lonar Lake, India.</title>
        <authorList>
            <person name="Joshi A."/>
            <person name="Thite S."/>
        </authorList>
    </citation>
    <scope>NUCLEOTIDE SEQUENCE [LARGE SCALE GENOMIC DNA]</scope>
    <source>
        <strain evidence="3 4">MEB108</strain>
    </source>
</reference>
<evidence type="ECO:0000313" key="4">
    <source>
        <dbReference type="Proteomes" id="UP001336314"/>
    </source>
</evidence>
<sequence length="178" mass="20647">MLSLQALQQQLEQQSAPLESWDPPFCGDMPLRIAQDGQWLYQGSPIGRLPLVKLFASVLVKEKQQYFLKTPLEKVRIQVDDVPFLIHDWHWQPTSSGNALVAVTNLGDQLVISQQHPVRLQTYQEQLLPYIGVWRGLDARLSRNVYYQWIEQALQSPQQDANQLWLHSVNYRFLLGKL</sequence>
<dbReference type="Pfam" id="PF21028">
    <property type="entry name" value="DUF1285_C"/>
    <property type="match status" value="1"/>
</dbReference>
<evidence type="ECO:0000259" key="2">
    <source>
        <dbReference type="Pfam" id="PF21028"/>
    </source>
</evidence>
<comment type="caution">
    <text evidence="3">The sequence shown here is derived from an EMBL/GenBank/DDBJ whole genome shotgun (WGS) entry which is preliminary data.</text>
</comment>
<gene>
    <name evidence="3" type="ORF">QWY20_11150</name>
</gene>
<dbReference type="InterPro" id="IPR010707">
    <property type="entry name" value="DUF1285"/>
</dbReference>
<dbReference type="Gene3D" id="3.10.540.10">
    <property type="entry name" value="duf1285 like domain"/>
    <property type="match status" value="1"/>
</dbReference>